<protein>
    <submittedName>
        <fullName evidence="1">Uncharacterized protein</fullName>
    </submittedName>
</protein>
<name>A0A328TIJ8_9GAMM</name>
<dbReference type="Proteomes" id="UP000244334">
    <property type="component" value="Unassembled WGS sequence"/>
</dbReference>
<keyword evidence="2" id="KW-1185">Reference proteome</keyword>
<gene>
    <name evidence="1" type="ORF">ACZ87_03356</name>
</gene>
<organism evidence="1 2">
    <name type="scientific">Candidatus Erwinia dacicola</name>
    <dbReference type="NCBI Taxonomy" id="252393"/>
    <lineage>
        <taxon>Bacteria</taxon>
        <taxon>Pseudomonadati</taxon>
        <taxon>Pseudomonadota</taxon>
        <taxon>Gammaproteobacteria</taxon>
        <taxon>Enterobacterales</taxon>
        <taxon>Erwiniaceae</taxon>
        <taxon>Erwinia</taxon>
    </lineage>
</organism>
<reference evidence="1" key="1">
    <citation type="submission" date="2018-04" db="EMBL/GenBank/DDBJ databases">
        <title>Genomes of the Obligate Erwinia dacicola and Facultative Enterobacter sp. OLF Endosymbionts of the Olive Fruit fly, Bactrocera oleae.</title>
        <authorList>
            <person name="Estes A.M."/>
            <person name="Hearn D.J."/>
            <person name="Agarwal S."/>
            <person name="Pierson E.A."/>
            <person name="Dunning-Hotopp J.C."/>
        </authorList>
    </citation>
    <scope>NUCLEOTIDE SEQUENCE [LARGE SCALE GENOMIC DNA]</scope>
    <source>
        <strain evidence="1">Oroville</strain>
    </source>
</reference>
<sequence length="51" mass="6017">MTDKDLEFLKRASPFLTESPARKLNNKQLIRIKVDGEWLKKQEGFIRLLNS</sequence>
<proteinExistence type="predicted"/>
<comment type="caution">
    <text evidence="1">The sequence shown here is derived from an EMBL/GenBank/DDBJ whole genome shotgun (WGS) entry which is preliminary data.</text>
</comment>
<evidence type="ECO:0000313" key="2">
    <source>
        <dbReference type="Proteomes" id="UP000244334"/>
    </source>
</evidence>
<evidence type="ECO:0000313" key="1">
    <source>
        <dbReference type="EMBL" id="RAP69850.1"/>
    </source>
</evidence>
<dbReference type="EMBL" id="LJAM02000559">
    <property type="protein sequence ID" value="RAP69850.1"/>
    <property type="molecule type" value="Genomic_DNA"/>
</dbReference>
<accession>A0A328TIJ8</accession>
<dbReference type="AlphaFoldDB" id="A0A328TIJ8"/>